<reference evidence="2" key="1">
    <citation type="submission" date="2021-04" db="EMBL/GenBank/DDBJ databases">
        <title>Isolation of p-tert-butylphenol degrading bacteria Sphingobium phenoxybenzoativorans Tas13 from active sludge.</title>
        <authorList>
            <person name="Li Y."/>
        </authorList>
    </citation>
    <scope>NUCLEOTIDE SEQUENCE</scope>
    <source>
        <strain evidence="2">Tas13</strain>
    </source>
</reference>
<name>A0A975Q201_9SPHN</name>
<proteinExistence type="predicted"/>
<dbReference type="KEGG" id="spph:KFK14_02250"/>
<accession>A0A975Q201</accession>
<evidence type="ECO:0000256" key="1">
    <source>
        <dbReference type="SAM" id="Phobius"/>
    </source>
</evidence>
<dbReference type="Proteomes" id="UP000681425">
    <property type="component" value="Chromosome"/>
</dbReference>
<feature type="transmembrane region" description="Helical" evidence="1">
    <location>
        <begin position="64"/>
        <end position="81"/>
    </location>
</feature>
<organism evidence="2 3">
    <name type="scientific">Sphingobium phenoxybenzoativorans</name>
    <dbReference type="NCBI Taxonomy" id="1592790"/>
    <lineage>
        <taxon>Bacteria</taxon>
        <taxon>Pseudomonadati</taxon>
        <taxon>Pseudomonadota</taxon>
        <taxon>Alphaproteobacteria</taxon>
        <taxon>Sphingomonadales</taxon>
        <taxon>Sphingomonadaceae</taxon>
        <taxon>Sphingobium</taxon>
    </lineage>
</organism>
<feature type="transmembrane region" description="Helical" evidence="1">
    <location>
        <begin position="13"/>
        <end position="34"/>
    </location>
</feature>
<keyword evidence="1" id="KW-0472">Membrane</keyword>
<gene>
    <name evidence="2" type="ORF">KFK14_02250</name>
</gene>
<evidence type="ECO:0000313" key="2">
    <source>
        <dbReference type="EMBL" id="QUT06324.1"/>
    </source>
</evidence>
<sequence>MTQPIELFSLENVALWLFGAIVGLSGLLDFLMLISAQSRFRPWIEQAMDGMDGFFQSFYNSARLIPWILSALLISVLAPVYDMYADVSWSDTILHAGGDARTQDMSWPKMLIHSHVRTLPTFIHVAQTAILLFALWLYALLWNYVLDVSGEGRVISLDRGKRFAFMGGFVGVVLTSTSYVLNYLGKHAEVALRLSV</sequence>
<protein>
    <submittedName>
        <fullName evidence="2">Uncharacterized protein</fullName>
    </submittedName>
</protein>
<evidence type="ECO:0000313" key="3">
    <source>
        <dbReference type="Proteomes" id="UP000681425"/>
    </source>
</evidence>
<dbReference type="RefSeq" id="WP_212609720.1">
    <property type="nucleotide sequence ID" value="NZ_CP073910.1"/>
</dbReference>
<dbReference type="AlphaFoldDB" id="A0A975Q201"/>
<dbReference type="EMBL" id="CP073910">
    <property type="protein sequence ID" value="QUT06324.1"/>
    <property type="molecule type" value="Genomic_DNA"/>
</dbReference>
<keyword evidence="3" id="KW-1185">Reference proteome</keyword>
<keyword evidence="1" id="KW-0812">Transmembrane</keyword>
<keyword evidence="1" id="KW-1133">Transmembrane helix</keyword>
<feature type="transmembrane region" description="Helical" evidence="1">
    <location>
        <begin position="121"/>
        <end position="142"/>
    </location>
</feature>
<feature type="transmembrane region" description="Helical" evidence="1">
    <location>
        <begin position="163"/>
        <end position="184"/>
    </location>
</feature>